<evidence type="ECO:0000313" key="2">
    <source>
        <dbReference type="EMBL" id="KAH0778764.1"/>
    </source>
</evidence>
<gene>
    <name evidence="2" type="ORF">KY290_005191</name>
</gene>
<feature type="region of interest" description="Disordered" evidence="1">
    <location>
        <begin position="1"/>
        <end position="34"/>
    </location>
</feature>
<feature type="region of interest" description="Disordered" evidence="1">
    <location>
        <begin position="221"/>
        <end position="244"/>
    </location>
</feature>
<feature type="compositionally biased region" description="Pro residues" evidence="1">
    <location>
        <begin position="234"/>
        <end position="244"/>
    </location>
</feature>
<feature type="compositionally biased region" description="Basic and acidic residues" evidence="1">
    <location>
        <begin position="23"/>
        <end position="32"/>
    </location>
</feature>
<dbReference type="EMBL" id="JAIVGD010000002">
    <property type="protein sequence ID" value="KAH0778764.1"/>
    <property type="molecule type" value="Genomic_DNA"/>
</dbReference>
<reference evidence="2 3" key="1">
    <citation type="journal article" date="2021" name="bioRxiv">
        <title>Chromosome-scale and haplotype-resolved genome assembly of a tetraploid potato cultivar.</title>
        <authorList>
            <person name="Sun H."/>
            <person name="Jiao W.-B."/>
            <person name="Krause K."/>
            <person name="Campoy J.A."/>
            <person name="Goel M."/>
            <person name="Folz-Donahue K."/>
            <person name="Kukat C."/>
            <person name="Huettel B."/>
            <person name="Schneeberger K."/>
        </authorList>
    </citation>
    <scope>NUCLEOTIDE SEQUENCE [LARGE SCALE GENOMIC DNA]</scope>
    <source>
        <strain evidence="2">SolTubOtavaFocal</strain>
        <tissue evidence="2">Leaves</tissue>
    </source>
</reference>
<sequence length="244" mass="26977">MKGAVSFGDQVEISSGDSSSSNTDDRKTESKWMKNTITVDQPVSEWDSEGGSQAVIITPEVTFNAGWSDVDQKITRFINASGRVKNIPIPGTVHHDTSSSDVEHIWETKGTQASTFKFMSSRISIPGSSRIAEVDTRNLFILDLKVESSDLDQVKEVPVTCKPKRWWLSMNSGNSSMALESLHHPIPKPLLREWIRELNGIRVPRPWYFSPTQLDMSCPTPKLVNGSASTPGTPLQPLPEPITS</sequence>
<organism evidence="2 3">
    <name type="scientific">Solanum tuberosum</name>
    <name type="common">Potato</name>
    <dbReference type="NCBI Taxonomy" id="4113"/>
    <lineage>
        <taxon>Eukaryota</taxon>
        <taxon>Viridiplantae</taxon>
        <taxon>Streptophyta</taxon>
        <taxon>Embryophyta</taxon>
        <taxon>Tracheophyta</taxon>
        <taxon>Spermatophyta</taxon>
        <taxon>Magnoliopsida</taxon>
        <taxon>eudicotyledons</taxon>
        <taxon>Gunneridae</taxon>
        <taxon>Pentapetalae</taxon>
        <taxon>asterids</taxon>
        <taxon>lamiids</taxon>
        <taxon>Solanales</taxon>
        <taxon>Solanaceae</taxon>
        <taxon>Solanoideae</taxon>
        <taxon>Solaneae</taxon>
        <taxon>Solanum</taxon>
    </lineage>
</organism>
<comment type="caution">
    <text evidence="2">The sequence shown here is derived from an EMBL/GenBank/DDBJ whole genome shotgun (WGS) entry which is preliminary data.</text>
</comment>
<protein>
    <submittedName>
        <fullName evidence="2">Uncharacterized protein</fullName>
    </submittedName>
</protein>
<name>A0ABQ7WDI0_SOLTU</name>
<keyword evidence="3" id="KW-1185">Reference proteome</keyword>
<accession>A0ABQ7WDI0</accession>
<evidence type="ECO:0000256" key="1">
    <source>
        <dbReference type="SAM" id="MobiDB-lite"/>
    </source>
</evidence>
<dbReference type="Proteomes" id="UP000826656">
    <property type="component" value="Unassembled WGS sequence"/>
</dbReference>
<evidence type="ECO:0000313" key="3">
    <source>
        <dbReference type="Proteomes" id="UP000826656"/>
    </source>
</evidence>
<proteinExistence type="predicted"/>